<gene>
    <name evidence="2" type="ORF">Aco03nite_065000</name>
</gene>
<sequence length="148" mass="16948">MLRLPGVDWWLQWRGDGFWRELSDLQHRDELNGVHTPDDDEWVRWSGLPQPQARGGAWSGTPTWWLVYGELPGSVAPTVELADGTRPPVLVLGRVWACEWRTHAQPGTVRVEGEQFELPFAEPFYRRPPSPTTGPGRQGQEPHGWFRT</sequence>
<feature type="region of interest" description="Disordered" evidence="1">
    <location>
        <begin position="122"/>
        <end position="148"/>
    </location>
</feature>
<proteinExistence type="predicted"/>
<organism evidence="2 3">
    <name type="scientific">Actinoplanes couchii</name>
    <dbReference type="NCBI Taxonomy" id="403638"/>
    <lineage>
        <taxon>Bacteria</taxon>
        <taxon>Bacillati</taxon>
        <taxon>Actinomycetota</taxon>
        <taxon>Actinomycetes</taxon>
        <taxon>Micromonosporales</taxon>
        <taxon>Micromonosporaceae</taxon>
        <taxon>Actinoplanes</taxon>
    </lineage>
</organism>
<comment type="caution">
    <text evidence="2">The sequence shown here is derived from an EMBL/GenBank/DDBJ whole genome shotgun (WGS) entry which is preliminary data.</text>
</comment>
<evidence type="ECO:0000313" key="2">
    <source>
        <dbReference type="EMBL" id="GID58096.1"/>
    </source>
</evidence>
<evidence type="ECO:0000256" key="1">
    <source>
        <dbReference type="SAM" id="MobiDB-lite"/>
    </source>
</evidence>
<evidence type="ECO:0000313" key="3">
    <source>
        <dbReference type="Proteomes" id="UP000612282"/>
    </source>
</evidence>
<keyword evidence="3" id="KW-1185">Reference proteome</keyword>
<reference evidence="2 3" key="1">
    <citation type="submission" date="2021-01" db="EMBL/GenBank/DDBJ databases">
        <title>Whole genome shotgun sequence of Actinoplanes couchii NBRC 106145.</title>
        <authorList>
            <person name="Komaki H."/>
            <person name="Tamura T."/>
        </authorList>
    </citation>
    <scope>NUCLEOTIDE SEQUENCE [LARGE SCALE GENOMIC DNA]</scope>
    <source>
        <strain evidence="2 3">NBRC 106145</strain>
    </source>
</reference>
<name>A0ABQ3XHX9_9ACTN</name>
<dbReference type="EMBL" id="BOMG01000081">
    <property type="protein sequence ID" value="GID58096.1"/>
    <property type="molecule type" value="Genomic_DNA"/>
</dbReference>
<dbReference type="Proteomes" id="UP000612282">
    <property type="component" value="Unassembled WGS sequence"/>
</dbReference>
<protein>
    <submittedName>
        <fullName evidence="2">Uncharacterized protein</fullName>
    </submittedName>
</protein>
<accession>A0ABQ3XHX9</accession>